<keyword evidence="3" id="KW-0597">Phosphoprotein</keyword>
<dbReference type="PANTHER" id="PTHR14826">
    <property type="entry name" value="ANGIOMOTIN"/>
    <property type="match status" value="1"/>
</dbReference>
<feature type="compositionally biased region" description="Low complexity" evidence="7">
    <location>
        <begin position="64"/>
        <end position="79"/>
    </location>
</feature>
<dbReference type="InterPro" id="IPR009114">
    <property type="entry name" value="Angiomotin"/>
</dbReference>
<feature type="compositionally biased region" description="Basic and acidic residues" evidence="7">
    <location>
        <begin position="132"/>
        <end position="145"/>
    </location>
</feature>
<feature type="coiled-coil region" evidence="6">
    <location>
        <begin position="665"/>
        <end position="720"/>
    </location>
</feature>
<proteinExistence type="inferred from homology"/>
<dbReference type="GO" id="GO:0031410">
    <property type="term" value="C:cytoplasmic vesicle"/>
    <property type="evidence" value="ECO:0007669"/>
    <property type="project" value="TreeGrafter"/>
</dbReference>
<evidence type="ECO:0000256" key="1">
    <source>
        <dbReference type="ARBA" id="ARBA00004282"/>
    </source>
</evidence>
<keyword evidence="5 6" id="KW-0175">Coiled coil</keyword>
<dbReference type="GO" id="GO:0005923">
    <property type="term" value="C:bicellular tight junction"/>
    <property type="evidence" value="ECO:0007669"/>
    <property type="project" value="TreeGrafter"/>
</dbReference>
<feature type="compositionally biased region" description="Low complexity" evidence="7">
    <location>
        <begin position="102"/>
        <end position="115"/>
    </location>
</feature>
<dbReference type="Proteomes" id="UP000053268">
    <property type="component" value="Unassembled WGS sequence"/>
</dbReference>
<dbReference type="PRINTS" id="PR01807">
    <property type="entry name" value="ANGIOMOTIN"/>
</dbReference>
<feature type="region of interest" description="Disordered" evidence="7">
    <location>
        <begin position="817"/>
        <end position="840"/>
    </location>
</feature>
<feature type="region of interest" description="Disordered" evidence="7">
    <location>
        <begin position="20"/>
        <end position="171"/>
    </location>
</feature>
<evidence type="ECO:0000256" key="4">
    <source>
        <dbReference type="ARBA" id="ARBA00022949"/>
    </source>
</evidence>
<dbReference type="GO" id="GO:0030334">
    <property type="term" value="P:regulation of cell migration"/>
    <property type="evidence" value="ECO:0007669"/>
    <property type="project" value="TreeGrafter"/>
</dbReference>
<feature type="region of interest" description="Disordered" evidence="7">
    <location>
        <begin position="224"/>
        <end position="249"/>
    </location>
</feature>
<evidence type="ECO:0000259" key="8">
    <source>
        <dbReference type="Pfam" id="PF12240"/>
    </source>
</evidence>
<evidence type="ECO:0000256" key="5">
    <source>
        <dbReference type="ARBA" id="ARBA00023054"/>
    </source>
</evidence>
<dbReference type="GO" id="GO:0005886">
    <property type="term" value="C:plasma membrane"/>
    <property type="evidence" value="ECO:0007669"/>
    <property type="project" value="TreeGrafter"/>
</dbReference>
<feature type="compositionally biased region" description="Polar residues" evidence="7">
    <location>
        <begin position="20"/>
        <end position="46"/>
    </location>
</feature>
<feature type="compositionally biased region" description="Polar residues" evidence="7">
    <location>
        <begin position="82"/>
        <end position="91"/>
    </location>
</feature>
<keyword evidence="4" id="KW-0965">Cell junction</keyword>
<organism evidence="9 10">
    <name type="scientific">Papilio xuthus</name>
    <name type="common">Asian swallowtail butterfly</name>
    <dbReference type="NCBI Taxonomy" id="66420"/>
    <lineage>
        <taxon>Eukaryota</taxon>
        <taxon>Metazoa</taxon>
        <taxon>Ecdysozoa</taxon>
        <taxon>Arthropoda</taxon>
        <taxon>Hexapoda</taxon>
        <taxon>Insecta</taxon>
        <taxon>Pterygota</taxon>
        <taxon>Neoptera</taxon>
        <taxon>Endopterygota</taxon>
        <taxon>Lepidoptera</taxon>
        <taxon>Glossata</taxon>
        <taxon>Ditrysia</taxon>
        <taxon>Papilionoidea</taxon>
        <taxon>Papilionidae</taxon>
        <taxon>Papilioninae</taxon>
        <taxon>Papilio</taxon>
    </lineage>
</organism>
<reference evidence="9 10" key="1">
    <citation type="journal article" date="2015" name="Nat. Commun.">
        <title>Outbred genome sequencing and CRISPR/Cas9 gene editing in butterflies.</title>
        <authorList>
            <person name="Li X."/>
            <person name="Fan D."/>
            <person name="Zhang W."/>
            <person name="Liu G."/>
            <person name="Zhang L."/>
            <person name="Zhao L."/>
            <person name="Fang X."/>
            <person name="Chen L."/>
            <person name="Dong Y."/>
            <person name="Chen Y."/>
            <person name="Ding Y."/>
            <person name="Zhao R."/>
            <person name="Feng M."/>
            <person name="Zhu Y."/>
            <person name="Feng Y."/>
            <person name="Jiang X."/>
            <person name="Zhu D."/>
            <person name="Xiang H."/>
            <person name="Feng X."/>
            <person name="Li S."/>
            <person name="Wang J."/>
            <person name="Zhang G."/>
            <person name="Kronforst M.R."/>
            <person name="Wang W."/>
        </authorList>
    </citation>
    <scope>NUCLEOTIDE SEQUENCE [LARGE SCALE GENOMIC DNA]</scope>
    <source>
        <strain evidence="9">Ya'a_city_454_Px</strain>
        <tissue evidence="9">Whole body</tissue>
    </source>
</reference>
<sequence length="840" mass="92295">MGSMRPTGRFLSFTNNIQRTQKQTVSSGFPQSLSGSETDVSTSNENLSREERYVVRHTARVEPQGQENQSQNNNGNNRNSLKESVTGSNRNSLKDSVGGGNSNRSSLDVSSSSYNTLIIHNQDDSWPTRPTPIREHERTNSEVKHPNTQSSPYHTLKKTEGKKPSGIPLPKMHKEQTVTTNTNYIDIGGQRIYTSPPDHGVQEITEIPDDFLNQSSVLKHLAKEVAQSPTPRGPTPPASPRTSPRTSPRHRDLMSDIIFLISSLKTANSLFSSAAPPRFLVCGRWNACDLSCLSSDPFDEIDSDGRREEESDLGILCIYIKNDTEQLKTSARHHGRDENVGVGVRAVPGGSESSGWCSGGEGSLEESDDAFAAVLDALAAENHQLKRQLADACERVAKTTKLEEEVEKVRRAHEELVGSCERRERLERAARLRLQADCRRLQDLNRALKQQVELVSQGVRNESDNNAEALRKELQNREMLIAQLITQNKELACAKERQEIEMAAQRATLQEQRTHIDILDTALTNAQANVVRLEEECRHASGYVERVLGLQRALASLQQASDRREHTERKLRAQLEKELQTLRKRECNCGGVGGGGGGGGVGGGVGGAAGGGAGEAELRRQVRERDERLLALEGECAKWEQRYLEEAALRQAAVSAASIPKDAKIAALEKTSAESERLMAEARCEKIRHMDELHSAQKKVADLESRVKELESKVAERDAMIKVLQKHTSAAYDSGASLRNNSSREELVGLSSGASFSSAEGVGSVGGGVSRYRHLARRNYSPHNDNASGCGFDSTSLRLDEQLAALESRLERPPVPAVSYLPAPATSPPANCDTTRHNYY</sequence>
<protein>
    <submittedName>
        <fullName evidence="9">Angiomotin</fullName>
    </submittedName>
</protein>
<feature type="domain" description="Angiomotin C-terminal" evidence="8">
    <location>
        <begin position="543"/>
        <end position="745"/>
    </location>
</feature>
<dbReference type="InterPro" id="IPR024646">
    <property type="entry name" value="Angiomotin_C"/>
</dbReference>
<evidence type="ECO:0000313" key="9">
    <source>
        <dbReference type="EMBL" id="KPJ02913.1"/>
    </source>
</evidence>
<evidence type="ECO:0000313" key="10">
    <source>
        <dbReference type="Proteomes" id="UP000053268"/>
    </source>
</evidence>
<accession>A0A194QBJ0</accession>
<evidence type="ECO:0000256" key="3">
    <source>
        <dbReference type="ARBA" id="ARBA00022553"/>
    </source>
</evidence>
<comment type="subcellular location">
    <subcellularLocation>
        <location evidence="1">Cell junction</location>
    </subcellularLocation>
</comment>
<dbReference type="GO" id="GO:0030036">
    <property type="term" value="P:actin cytoskeleton organization"/>
    <property type="evidence" value="ECO:0007669"/>
    <property type="project" value="TreeGrafter"/>
</dbReference>
<dbReference type="PANTHER" id="PTHR14826:SF14">
    <property type="entry name" value="ANGIOMOTIN_C DOMAIN-CONTAINING PROTEIN"/>
    <property type="match status" value="1"/>
</dbReference>
<dbReference type="AlphaFoldDB" id="A0A194QBJ0"/>
<evidence type="ECO:0000256" key="7">
    <source>
        <dbReference type="SAM" id="MobiDB-lite"/>
    </source>
</evidence>
<dbReference type="InterPro" id="IPR051747">
    <property type="entry name" value="Angiomotin-like"/>
</dbReference>
<gene>
    <name evidence="9" type="ORF">RR46_02840</name>
</gene>
<keyword evidence="10" id="KW-1185">Reference proteome</keyword>
<dbReference type="EMBL" id="KQ459220">
    <property type="protein sequence ID" value="KPJ02913.1"/>
    <property type="molecule type" value="Genomic_DNA"/>
</dbReference>
<evidence type="ECO:0000256" key="6">
    <source>
        <dbReference type="SAM" id="Coils"/>
    </source>
</evidence>
<dbReference type="Pfam" id="PF12240">
    <property type="entry name" value="Angiomotin_C"/>
    <property type="match status" value="1"/>
</dbReference>
<dbReference type="STRING" id="66420.A0A194QBJ0"/>
<evidence type="ECO:0000256" key="2">
    <source>
        <dbReference type="ARBA" id="ARBA00010300"/>
    </source>
</evidence>
<name>A0A194QBJ0_PAPXU</name>
<comment type="similarity">
    <text evidence="2">Belongs to the angiomotin family.</text>
</comment>
<feature type="coiled-coil region" evidence="6">
    <location>
        <begin position="431"/>
        <end position="585"/>
    </location>
</feature>